<dbReference type="AlphaFoldDB" id="A0AAN8LLX2"/>
<evidence type="ECO:0000313" key="1">
    <source>
        <dbReference type="EMBL" id="KAK6308860.1"/>
    </source>
</evidence>
<protein>
    <recommendedName>
        <fullName evidence="3">Ig-like domain-containing protein</fullName>
    </recommendedName>
</protein>
<name>A0AAN8LLX2_9TELE</name>
<dbReference type="EMBL" id="JAGTTL010000018">
    <property type="protein sequence ID" value="KAK6308860.1"/>
    <property type="molecule type" value="Genomic_DNA"/>
</dbReference>
<dbReference type="SUPFAM" id="SSF48726">
    <property type="entry name" value="Immunoglobulin"/>
    <property type="match status" value="1"/>
</dbReference>
<proteinExistence type="predicted"/>
<dbReference type="InterPro" id="IPR013783">
    <property type="entry name" value="Ig-like_fold"/>
</dbReference>
<comment type="caution">
    <text evidence="1">The sequence shown here is derived from an EMBL/GenBank/DDBJ whole genome shotgun (WGS) entry which is preliminary data.</text>
</comment>
<sequence>MWYRDRPRGVLHHCLTVFYRSITAWYRNSTAADRKALQNGSIYILGLVHPVTEGEQVILLCHYWFRKPNRTTFYKDGVEVVSLNVTEMTIDNVISADEGFYKCADPDKKVESPEKTQLDLDKGVLFQV</sequence>
<organism evidence="1 2">
    <name type="scientific">Coregonus suidteri</name>
    <dbReference type="NCBI Taxonomy" id="861788"/>
    <lineage>
        <taxon>Eukaryota</taxon>
        <taxon>Metazoa</taxon>
        <taxon>Chordata</taxon>
        <taxon>Craniata</taxon>
        <taxon>Vertebrata</taxon>
        <taxon>Euteleostomi</taxon>
        <taxon>Actinopterygii</taxon>
        <taxon>Neopterygii</taxon>
        <taxon>Teleostei</taxon>
        <taxon>Protacanthopterygii</taxon>
        <taxon>Salmoniformes</taxon>
        <taxon>Salmonidae</taxon>
        <taxon>Coregoninae</taxon>
        <taxon>Coregonus</taxon>
    </lineage>
</organism>
<dbReference type="Proteomes" id="UP001356427">
    <property type="component" value="Unassembled WGS sequence"/>
</dbReference>
<keyword evidence="2" id="KW-1185">Reference proteome</keyword>
<evidence type="ECO:0000313" key="2">
    <source>
        <dbReference type="Proteomes" id="UP001356427"/>
    </source>
</evidence>
<gene>
    <name evidence="1" type="ORF">J4Q44_G00203230</name>
</gene>
<evidence type="ECO:0008006" key="3">
    <source>
        <dbReference type="Google" id="ProtNLM"/>
    </source>
</evidence>
<reference evidence="1 2" key="1">
    <citation type="submission" date="2021-04" db="EMBL/GenBank/DDBJ databases">
        <authorList>
            <person name="De Guttry C."/>
            <person name="Zahm M."/>
            <person name="Klopp C."/>
            <person name="Cabau C."/>
            <person name="Louis A."/>
            <person name="Berthelot C."/>
            <person name="Parey E."/>
            <person name="Roest Crollius H."/>
            <person name="Montfort J."/>
            <person name="Robinson-Rechavi M."/>
            <person name="Bucao C."/>
            <person name="Bouchez O."/>
            <person name="Gislard M."/>
            <person name="Lluch J."/>
            <person name="Milhes M."/>
            <person name="Lampietro C."/>
            <person name="Lopez Roques C."/>
            <person name="Donnadieu C."/>
            <person name="Braasch I."/>
            <person name="Desvignes T."/>
            <person name="Postlethwait J."/>
            <person name="Bobe J."/>
            <person name="Wedekind C."/>
            <person name="Guiguen Y."/>
        </authorList>
    </citation>
    <scope>NUCLEOTIDE SEQUENCE [LARGE SCALE GENOMIC DNA]</scope>
    <source>
        <strain evidence="1">Cs_M1</strain>
        <tissue evidence="1">Blood</tissue>
    </source>
</reference>
<dbReference type="InterPro" id="IPR036179">
    <property type="entry name" value="Ig-like_dom_sf"/>
</dbReference>
<dbReference type="Gene3D" id="2.60.40.10">
    <property type="entry name" value="Immunoglobulins"/>
    <property type="match status" value="1"/>
</dbReference>
<accession>A0AAN8LLX2</accession>